<evidence type="ECO:0000256" key="2">
    <source>
        <dbReference type="ARBA" id="ARBA00022786"/>
    </source>
</evidence>
<evidence type="ECO:0000313" key="4">
    <source>
        <dbReference type="EMBL" id="KAF9603365.1"/>
    </source>
</evidence>
<sequence>MGTPTIFVGVYEERMDLLRAVIIGTPGTPYHDGLFFFDILFPSSYPDVPPQEREFEGFDDDYVIFYIKYSRFYWLSEIRLAFLIGKLMDSIDHFKYNKSMMLVITTKAGASEKENEACAEPMASRKLPHIAPSDLILPGDSSGLHSPLATISKSISILPSPIVMRGPRESPHAEGVVEVTASGVVA</sequence>
<accession>A0A835HM44</accession>
<protein>
    <recommendedName>
        <fullName evidence="3">UBC core domain-containing protein</fullName>
    </recommendedName>
</protein>
<dbReference type="SUPFAM" id="SSF54495">
    <property type="entry name" value="UBC-like"/>
    <property type="match status" value="1"/>
</dbReference>
<dbReference type="Pfam" id="PF00179">
    <property type="entry name" value="UQ_con"/>
    <property type="match status" value="1"/>
</dbReference>
<comment type="caution">
    <text evidence="4">The sequence shown here is derived from an EMBL/GenBank/DDBJ whole genome shotgun (WGS) entry which is preliminary data.</text>
</comment>
<dbReference type="GO" id="GO:0061631">
    <property type="term" value="F:ubiquitin conjugating enzyme activity"/>
    <property type="evidence" value="ECO:0007669"/>
    <property type="project" value="TreeGrafter"/>
</dbReference>
<dbReference type="PROSITE" id="PS50127">
    <property type="entry name" value="UBC_2"/>
    <property type="match status" value="1"/>
</dbReference>
<dbReference type="EMBL" id="JADFTS010000006">
    <property type="protein sequence ID" value="KAF9603365.1"/>
    <property type="molecule type" value="Genomic_DNA"/>
</dbReference>
<dbReference type="PANTHER" id="PTHR46116">
    <property type="entry name" value="(E3-INDEPENDENT) E2 UBIQUITIN-CONJUGATING ENZYME"/>
    <property type="match status" value="1"/>
</dbReference>
<keyword evidence="1" id="KW-0808">Transferase</keyword>
<dbReference type="AlphaFoldDB" id="A0A835HM44"/>
<keyword evidence="5" id="KW-1185">Reference proteome</keyword>
<gene>
    <name evidence="4" type="ORF">IFM89_035500</name>
</gene>
<feature type="domain" description="UBC core" evidence="3">
    <location>
        <begin position="1"/>
        <end position="51"/>
    </location>
</feature>
<proteinExistence type="predicted"/>
<dbReference type="Gene3D" id="3.10.110.10">
    <property type="entry name" value="Ubiquitin Conjugating Enzyme"/>
    <property type="match status" value="1"/>
</dbReference>
<dbReference type="InterPro" id="IPR016135">
    <property type="entry name" value="UBQ-conjugating_enzyme/RWD"/>
</dbReference>
<evidence type="ECO:0000256" key="1">
    <source>
        <dbReference type="ARBA" id="ARBA00022679"/>
    </source>
</evidence>
<keyword evidence="2" id="KW-0833">Ubl conjugation pathway</keyword>
<organism evidence="4 5">
    <name type="scientific">Coptis chinensis</name>
    <dbReference type="NCBI Taxonomy" id="261450"/>
    <lineage>
        <taxon>Eukaryota</taxon>
        <taxon>Viridiplantae</taxon>
        <taxon>Streptophyta</taxon>
        <taxon>Embryophyta</taxon>
        <taxon>Tracheophyta</taxon>
        <taxon>Spermatophyta</taxon>
        <taxon>Magnoliopsida</taxon>
        <taxon>Ranunculales</taxon>
        <taxon>Ranunculaceae</taxon>
        <taxon>Coptidoideae</taxon>
        <taxon>Coptis</taxon>
    </lineage>
</organism>
<dbReference type="OrthoDB" id="47801at2759"/>
<name>A0A835HM44_9MAGN</name>
<reference evidence="4 5" key="1">
    <citation type="submission" date="2020-10" db="EMBL/GenBank/DDBJ databases">
        <title>The Coptis chinensis genome and diversification of protoberbering-type alkaloids.</title>
        <authorList>
            <person name="Wang B."/>
            <person name="Shu S."/>
            <person name="Song C."/>
            <person name="Liu Y."/>
        </authorList>
    </citation>
    <scope>NUCLEOTIDE SEQUENCE [LARGE SCALE GENOMIC DNA]</scope>
    <source>
        <strain evidence="4">HL-2020</strain>
        <tissue evidence="4">Leaf</tissue>
    </source>
</reference>
<dbReference type="InterPro" id="IPR000608">
    <property type="entry name" value="UBC"/>
</dbReference>
<evidence type="ECO:0000313" key="5">
    <source>
        <dbReference type="Proteomes" id="UP000631114"/>
    </source>
</evidence>
<dbReference type="PANTHER" id="PTHR46116:SF41">
    <property type="entry name" value="UBIQUITIN-CONJUGATING ENZYME E2 25-RELATED"/>
    <property type="match status" value="1"/>
</dbReference>
<evidence type="ECO:0000259" key="3">
    <source>
        <dbReference type="PROSITE" id="PS50127"/>
    </source>
</evidence>
<dbReference type="Proteomes" id="UP000631114">
    <property type="component" value="Unassembled WGS sequence"/>
</dbReference>